<proteinExistence type="predicted"/>
<name>A0A8S0UJK6_OLEEU</name>
<dbReference type="AlphaFoldDB" id="A0A8S0UJK6"/>
<dbReference type="Proteomes" id="UP000594638">
    <property type="component" value="Unassembled WGS sequence"/>
</dbReference>
<accession>A0A8S0UJK6</accession>
<comment type="caution">
    <text evidence="1">The sequence shown here is derived from an EMBL/GenBank/DDBJ whole genome shotgun (WGS) entry which is preliminary data.</text>
</comment>
<dbReference type="Gramene" id="OE9A059285T1">
    <property type="protein sequence ID" value="OE9A059285C1"/>
    <property type="gene ID" value="OE9A059285"/>
</dbReference>
<sequence>MSLDRVTFQRGNTSDSPMLLIASDIQRLLGIKQGRQTRRLVDRKLMEDKSDKILTKEEKVGEEKLHFKVVTNIKKPDEAEEKTK</sequence>
<evidence type="ECO:0000313" key="1">
    <source>
        <dbReference type="EMBL" id="CAA3015805.1"/>
    </source>
</evidence>
<keyword evidence="2" id="KW-1185">Reference proteome</keyword>
<dbReference type="EMBL" id="CACTIH010007573">
    <property type="protein sequence ID" value="CAA3015805.1"/>
    <property type="molecule type" value="Genomic_DNA"/>
</dbReference>
<reference evidence="1 2" key="1">
    <citation type="submission" date="2019-12" db="EMBL/GenBank/DDBJ databases">
        <authorList>
            <person name="Alioto T."/>
            <person name="Alioto T."/>
            <person name="Gomez Garrido J."/>
        </authorList>
    </citation>
    <scope>NUCLEOTIDE SEQUENCE [LARGE SCALE GENOMIC DNA]</scope>
</reference>
<feature type="non-terminal residue" evidence="1">
    <location>
        <position position="1"/>
    </location>
</feature>
<organism evidence="1 2">
    <name type="scientific">Olea europaea subsp. europaea</name>
    <dbReference type="NCBI Taxonomy" id="158383"/>
    <lineage>
        <taxon>Eukaryota</taxon>
        <taxon>Viridiplantae</taxon>
        <taxon>Streptophyta</taxon>
        <taxon>Embryophyta</taxon>
        <taxon>Tracheophyta</taxon>
        <taxon>Spermatophyta</taxon>
        <taxon>Magnoliopsida</taxon>
        <taxon>eudicotyledons</taxon>
        <taxon>Gunneridae</taxon>
        <taxon>Pentapetalae</taxon>
        <taxon>asterids</taxon>
        <taxon>lamiids</taxon>
        <taxon>Lamiales</taxon>
        <taxon>Oleaceae</taxon>
        <taxon>Oleeae</taxon>
        <taxon>Olea</taxon>
    </lineage>
</organism>
<gene>
    <name evidence="1" type="ORF">OLEA9_A059285</name>
</gene>
<protein>
    <submittedName>
        <fullName evidence="1">Uncharacterized protein</fullName>
    </submittedName>
</protein>
<evidence type="ECO:0000313" key="2">
    <source>
        <dbReference type="Proteomes" id="UP000594638"/>
    </source>
</evidence>